<protein>
    <submittedName>
        <fullName evidence="2">Transketolase, pyridine binding domain protein</fullName>
    </submittedName>
</protein>
<sequence>MKAPRDVFGETLVELNEAYPQLMVLCSDLGAATKTGVFEKKFPEKYLNTGICEQNMMSVAAGLASEGFTVVASTFAVFAAGRAFDQVRQSIAFDSYNVKIAATHPGLAVGADGAIHQCLEDIALMRSIPHMSVLCPSDEMSTAEALRTALQTNGPFYLRIGRAELPKLYDDSFRFEIGRSYVLREGKDVTIAACGIMTYRAQLLAERLAQQNIFCEVLDCSSIKPFDEKTLIQSAQKTGCVMTMEDHSRFGGLGSCAAETLSQHFPVPLKIIGTDDCFGESGDREDLFNAYGFAFDDLTCAVKELMRKKK</sequence>
<comment type="caution">
    <text evidence="2">The sequence shown here is derived from an EMBL/GenBank/DDBJ whole genome shotgun (WGS) entry which is preliminary data.</text>
</comment>
<keyword evidence="3" id="KW-1185">Reference proteome</keyword>
<name>A0ABN0P1C7_TRELE</name>
<dbReference type="InterPro" id="IPR051157">
    <property type="entry name" value="PDH/Transketolase"/>
</dbReference>
<dbReference type="Gene3D" id="3.40.50.970">
    <property type="match status" value="1"/>
</dbReference>
<dbReference type="Gene3D" id="3.40.50.920">
    <property type="match status" value="1"/>
</dbReference>
<dbReference type="EMBL" id="AWVH01000005">
    <property type="protein sequence ID" value="ERJ94262.1"/>
    <property type="molecule type" value="Genomic_DNA"/>
</dbReference>
<dbReference type="InterPro" id="IPR029061">
    <property type="entry name" value="THDP-binding"/>
</dbReference>
<dbReference type="SMART" id="SM00861">
    <property type="entry name" value="Transket_pyr"/>
    <property type="match status" value="1"/>
</dbReference>
<feature type="domain" description="Transketolase-like pyrimidine-binding" evidence="1">
    <location>
        <begin position="2"/>
        <end position="167"/>
    </location>
</feature>
<dbReference type="CDD" id="cd07033">
    <property type="entry name" value="TPP_PYR_DXS_TK_like"/>
    <property type="match status" value="1"/>
</dbReference>
<dbReference type="Pfam" id="PF02779">
    <property type="entry name" value="Transket_pyr"/>
    <property type="match status" value="1"/>
</dbReference>
<dbReference type="PANTHER" id="PTHR43825:SF1">
    <property type="entry name" value="TRANSKETOLASE-LIKE PYRIMIDINE-BINDING DOMAIN-CONTAINING PROTEIN"/>
    <property type="match status" value="1"/>
</dbReference>
<dbReference type="InterPro" id="IPR033248">
    <property type="entry name" value="Transketolase_C"/>
</dbReference>
<dbReference type="RefSeq" id="WP_021686636.1">
    <property type="nucleotide sequence ID" value="NZ_KI260561.1"/>
</dbReference>
<accession>A0ABN0P1C7</accession>
<proteinExistence type="predicted"/>
<evidence type="ECO:0000313" key="3">
    <source>
        <dbReference type="Proteomes" id="UP000016649"/>
    </source>
</evidence>
<dbReference type="SUPFAM" id="SSF52922">
    <property type="entry name" value="TK C-terminal domain-like"/>
    <property type="match status" value="1"/>
</dbReference>
<reference evidence="2 3" key="1">
    <citation type="submission" date="2013-08" db="EMBL/GenBank/DDBJ databases">
        <authorList>
            <person name="Weinstock G."/>
            <person name="Sodergren E."/>
            <person name="Wylie T."/>
            <person name="Fulton L."/>
            <person name="Fulton R."/>
            <person name="Fronick C."/>
            <person name="O'Laughlin M."/>
            <person name="Godfrey J."/>
            <person name="Miner T."/>
            <person name="Herter B."/>
            <person name="Appelbaum E."/>
            <person name="Cordes M."/>
            <person name="Lek S."/>
            <person name="Wollam A."/>
            <person name="Pepin K.H."/>
            <person name="Palsikar V.B."/>
            <person name="Mitreva M."/>
            <person name="Wilson R.K."/>
        </authorList>
    </citation>
    <scope>NUCLEOTIDE SEQUENCE [LARGE SCALE GENOMIC DNA]</scope>
    <source>
        <strain evidence="2 3">ATCC 700332</strain>
    </source>
</reference>
<dbReference type="PANTHER" id="PTHR43825">
    <property type="entry name" value="PYRUVATE DEHYDROGENASE E1 COMPONENT"/>
    <property type="match status" value="1"/>
</dbReference>
<dbReference type="Pfam" id="PF02780">
    <property type="entry name" value="Transketolase_C"/>
    <property type="match status" value="1"/>
</dbReference>
<evidence type="ECO:0000313" key="2">
    <source>
        <dbReference type="EMBL" id="ERJ94262.1"/>
    </source>
</evidence>
<gene>
    <name evidence="2" type="ORF">HMPREF9193_00233</name>
</gene>
<evidence type="ECO:0000259" key="1">
    <source>
        <dbReference type="SMART" id="SM00861"/>
    </source>
</evidence>
<dbReference type="Proteomes" id="UP000016649">
    <property type="component" value="Unassembled WGS sequence"/>
</dbReference>
<dbReference type="InterPro" id="IPR005475">
    <property type="entry name" value="Transketolase-like_Pyr-bd"/>
</dbReference>
<dbReference type="SUPFAM" id="SSF52518">
    <property type="entry name" value="Thiamin diphosphate-binding fold (THDP-binding)"/>
    <property type="match status" value="1"/>
</dbReference>
<dbReference type="InterPro" id="IPR009014">
    <property type="entry name" value="Transketo_C/PFOR_II"/>
</dbReference>
<organism evidence="2 3">
    <name type="scientific">Treponema lecithinolyticum ATCC 700332</name>
    <dbReference type="NCBI Taxonomy" id="1321815"/>
    <lineage>
        <taxon>Bacteria</taxon>
        <taxon>Pseudomonadati</taxon>
        <taxon>Spirochaetota</taxon>
        <taxon>Spirochaetia</taxon>
        <taxon>Spirochaetales</taxon>
        <taxon>Treponemataceae</taxon>
        <taxon>Treponema</taxon>
    </lineage>
</organism>